<protein>
    <submittedName>
        <fullName evidence="1">Uncharacterized protein</fullName>
    </submittedName>
</protein>
<organism evidence="1 2">
    <name type="scientific">Portunus trituberculatus</name>
    <name type="common">Swimming crab</name>
    <name type="synonym">Neptunus trituberculatus</name>
    <dbReference type="NCBI Taxonomy" id="210409"/>
    <lineage>
        <taxon>Eukaryota</taxon>
        <taxon>Metazoa</taxon>
        <taxon>Ecdysozoa</taxon>
        <taxon>Arthropoda</taxon>
        <taxon>Crustacea</taxon>
        <taxon>Multicrustacea</taxon>
        <taxon>Malacostraca</taxon>
        <taxon>Eumalacostraca</taxon>
        <taxon>Eucarida</taxon>
        <taxon>Decapoda</taxon>
        <taxon>Pleocyemata</taxon>
        <taxon>Brachyura</taxon>
        <taxon>Eubrachyura</taxon>
        <taxon>Portunoidea</taxon>
        <taxon>Portunidae</taxon>
        <taxon>Portuninae</taxon>
        <taxon>Portunus</taxon>
    </lineage>
</organism>
<proteinExistence type="predicted"/>
<dbReference type="EMBL" id="VSRR010002103">
    <property type="protein sequence ID" value="MPC29619.1"/>
    <property type="molecule type" value="Genomic_DNA"/>
</dbReference>
<sequence>MLYSGVTTSPGGPYDHVRQLSEDAVHQAGPRHTELISLHLLKTEHITSFPVPSVALGDLEA</sequence>
<gene>
    <name evidence="1" type="ORF">E2C01_022861</name>
</gene>
<evidence type="ECO:0000313" key="1">
    <source>
        <dbReference type="EMBL" id="MPC29619.1"/>
    </source>
</evidence>
<accession>A0A5B7E890</accession>
<dbReference type="Proteomes" id="UP000324222">
    <property type="component" value="Unassembled WGS sequence"/>
</dbReference>
<comment type="caution">
    <text evidence="1">The sequence shown here is derived from an EMBL/GenBank/DDBJ whole genome shotgun (WGS) entry which is preliminary data.</text>
</comment>
<name>A0A5B7E890_PORTR</name>
<reference evidence="1 2" key="1">
    <citation type="submission" date="2019-05" db="EMBL/GenBank/DDBJ databases">
        <title>Another draft genome of Portunus trituberculatus and its Hox gene families provides insights of decapod evolution.</title>
        <authorList>
            <person name="Jeong J.-H."/>
            <person name="Song I."/>
            <person name="Kim S."/>
            <person name="Choi T."/>
            <person name="Kim D."/>
            <person name="Ryu S."/>
            <person name="Kim W."/>
        </authorList>
    </citation>
    <scope>NUCLEOTIDE SEQUENCE [LARGE SCALE GENOMIC DNA]</scope>
    <source>
        <tissue evidence="1">Muscle</tissue>
    </source>
</reference>
<evidence type="ECO:0000313" key="2">
    <source>
        <dbReference type="Proteomes" id="UP000324222"/>
    </source>
</evidence>
<dbReference type="AlphaFoldDB" id="A0A5B7E890"/>
<keyword evidence="2" id="KW-1185">Reference proteome</keyword>